<dbReference type="Proteomes" id="UP000241769">
    <property type="component" value="Unassembled WGS sequence"/>
</dbReference>
<evidence type="ECO:0000256" key="6">
    <source>
        <dbReference type="PIRSR" id="PIRSR000077-4"/>
    </source>
</evidence>
<evidence type="ECO:0000256" key="2">
    <source>
        <dbReference type="ARBA" id="ARBA00022982"/>
    </source>
</evidence>
<name>A0A2P6MP10_9EUKA</name>
<dbReference type="PIRSF" id="PIRSF000077">
    <property type="entry name" value="Thioredoxin"/>
    <property type="match status" value="1"/>
</dbReference>
<keyword evidence="2" id="KW-0249">Electron transport</keyword>
<dbReference type="InParanoid" id="A0A2P6MP10"/>
<reference evidence="8 9" key="1">
    <citation type="journal article" date="2018" name="Genome Biol. Evol.">
        <title>Multiple Roots of Fruiting Body Formation in Amoebozoa.</title>
        <authorList>
            <person name="Hillmann F."/>
            <person name="Forbes G."/>
            <person name="Novohradska S."/>
            <person name="Ferling I."/>
            <person name="Riege K."/>
            <person name="Groth M."/>
            <person name="Westermann M."/>
            <person name="Marz M."/>
            <person name="Spaller T."/>
            <person name="Winckler T."/>
            <person name="Schaap P."/>
            <person name="Glockner G."/>
        </authorList>
    </citation>
    <scope>NUCLEOTIDE SEQUENCE [LARGE SCALE GENOMIC DNA]</scope>
    <source>
        <strain evidence="8 9">Jena</strain>
    </source>
</reference>
<dbReference type="PRINTS" id="PR00421">
    <property type="entry name" value="THIOREDOXIN"/>
</dbReference>
<dbReference type="Pfam" id="PF00085">
    <property type="entry name" value="Thioredoxin"/>
    <property type="match status" value="1"/>
</dbReference>
<protein>
    <recommendedName>
        <fullName evidence="4">Thioredoxin</fullName>
    </recommendedName>
</protein>
<feature type="site" description="Contributes to redox potential value" evidence="5">
    <location>
        <position position="32"/>
    </location>
</feature>
<dbReference type="InterPro" id="IPR036249">
    <property type="entry name" value="Thioredoxin-like_sf"/>
</dbReference>
<evidence type="ECO:0000256" key="3">
    <source>
        <dbReference type="ARBA" id="ARBA00023157"/>
    </source>
</evidence>
<comment type="function">
    <text evidence="1">Participates in various redox reactions through the reversible oxidation of its active center dithiol to a disulfide and catalyzes dithiol-disulfide exchange reactions.</text>
</comment>
<feature type="domain" description="Thioredoxin" evidence="7">
    <location>
        <begin position="1"/>
        <end position="106"/>
    </location>
</feature>
<feature type="site" description="Contributes to redox potential value" evidence="5">
    <location>
        <position position="33"/>
    </location>
</feature>
<dbReference type="InterPro" id="IPR005746">
    <property type="entry name" value="Thioredoxin"/>
</dbReference>
<dbReference type="SUPFAM" id="SSF52833">
    <property type="entry name" value="Thioredoxin-like"/>
    <property type="match status" value="1"/>
</dbReference>
<feature type="active site" description="Nucleophile" evidence="5">
    <location>
        <position position="34"/>
    </location>
</feature>
<dbReference type="InterPro" id="IPR013766">
    <property type="entry name" value="Thioredoxin_domain"/>
</dbReference>
<evidence type="ECO:0000256" key="1">
    <source>
        <dbReference type="ARBA" id="ARBA00003318"/>
    </source>
</evidence>
<sequence>MPVQHITSTEQFNSIIAKDTLTVVDFFADWCGPCKRIAPFLETLSNEFTNAQFVKVNVEEQEGISKEHNIAAMPTFLFFKGGKKVADLVGADQNKLKGIIEKNYSA</sequence>
<proteinExistence type="inferred from homology"/>
<keyword evidence="9" id="KW-1185">Reference proteome</keyword>
<evidence type="ECO:0000259" key="7">
    <source>
        <dbReference type="PROSITE" id="PS51352"/>
    </source>
</evidence>
<comment type="similarity">
    <text evidence="4">Belongs to the thioredoxin family.</text>
</comment>
<dbReference type="GO" id="GO:0015035">
    <property type="term" value="F:protein-disulfide reductase activity"/>
    <property type="evidence" value="ECO:0007669"/>
    <property type="project" value="InterPro"/>
</dbReference>
<dbReference type="InterPro" id="IPR017937">
    <property type="entry name" value="Thioredoxin_CS"/>
</dbReference>
<feature type="active site" description="Nucleophile" evidence="5">
    <location>
        <position position="31"/>
    </location>
</feature>
<keyword evidence="2" id="KW-0813">Transport</keyword>
<dbReference type="STRING" id="1890364.A0A2P6MP10"/>
<keyword evidence="6" id="KW-0676">Redox-active center</keyword>
<comment type="caution">
    <text evidence="8">The sequence shown here is derived from an EMBL/GenBank/DDBJ whole genome shotgun (WGS) entry which is preliminary data.</text>
</comment>
<dbReference type="OrthoDB" id="2121326at2759"/>
<dbReference type="EMBL" id="MDYQ01000613">
    <property type="protein sequence ID" value="PRP73415.1"/>
    <property type="molecule type" value="Genomic_DNA"/>
</dbReference>
<dbReference type="PROSITE" id="PS00194">
    <property type="entry name" value="THIOREDOXIN_1"/>
    <property type="match status" value="1"/>
</dbReference>
<dbReference type="Gene3D" id="3.40.30.10">
    <property type="entry name" value="Glutaredoxin"/>
    <property type="match status" value="1"/>
</dbReference>
<organism evidence="8 9">
    <name type="scientific">Planoprotostelium fungivorum</name>
    <dbReference type="NCBI Taxonomy" id="1890364"/>
    <lineage>
        <taxon>Eukaryota</taxon>
        <taxon>Amoebozoa</taxon>
        <taxon>Evosea</taxon>
        <taxon>Variosea</taxon>
        <taxon>Cavosteliida</taxon>
        <taxon>Cavosteliaceae</taxon>
        <taxon>Planoprotostelium</taxon>
    </lineage>
</organism>
<evidence type="ECO:0000313" key="9">
    <source>
        <dbReference type="Proteomes" id="UP000241769"/>
    </source>
</evidence>
<evidence type="ECO:0000313" key="8">
    <source>
        <dbReference type="EMBL" id="PRP73415.1"/>
    </source>
</evidence>
<feature type="site" description="Deprotonates C-terminal active site Cys" evidence="5">
    <location>
        <position position="25"/>
    </location>
</feature>
<dbReference type="PANTHER" id="PTHR46115">
    <property type="entry name" value="THIOREDOXIN-LIKE PROTEIN 1"/>
    <property type="match status" value="1"/>
</dbReference>
<dbReference type="PROSITE" id="PS51352">
    <property type="entry name" value="THIOREDOXIN_2"/>
    <property type="match status" value="1"/>
</dbReference>
<dbReference type="CDD" id="cd02947">
    <property type="entry name" value="TRX_family"/>
    <property type="match status" value="1"/>
</dbReference>
<keyword evidence="3 6" id="KW-1015">Disulfide bond</keyword>
<dbReference type="NCBIfam" id="TIGR01068">
    <property type="entry name" value="thioredoxin"/>
    <property type="match status" value="1"/>
</dbReference>
<evidence type="ECO:0000256" key="5">
    <source>
        <dbReference type="PIRSR" id="PIRSR000077-1"/>
    </source>
</evidence>
<accession>A0A2P6MP10</accession>
<dbReference type="FunFam" id="3.40.30.10:FF:000245">
    <property type="entry name" value="Thioredoxin"/>
    <property type="match status" value="1"/>
</dbReference>
<dbReference type="AlphaFoldDB" id="A0A2P6MP10"/>
<gene>
    <name evidence="8" type="ORF">PROFUN_09645</name>
</gene>
<feature type="disulfide bond" description="Redox-active" evidence="6">
    <location>
        <begin position="31"/>
        <end position="34"/>
    </location>
</feature>
<evidence type="ECO:0000256" key="4">
    <source>
        <dbReference type="PIRNR" id="PIRNR000077"/>
    </source>
</evidence>
<dbReference type="FunCoup" id="A0A2P6MP10">
    <property type="interactions" value="166"/>
</dbReference>